<keyword evidence="3" id="KW-1185">Reference proteome</keyword>
<sequence length="127" mass="13405">MHVQITLTPDPVPELTWRERLTALTLHWLRPLGTWRGITALVLAVAPIPGVGESAATVWHYVVSEARGMSIGAGYAVGLTPVAFAGWALTRVGPTGPRLWLLAVASIGALGAVSAYDVVQLLTGVTR</sequence>
<dbReference type="OrthoDB" id="4302039at2"/>
<accession>A0A5J6F764</accession>
<feature type="transmembrane region" description="Helical" evidence="1">
    <location>
        <begin position="99"/>
        <end position="119"/>
    </location>
</feature>
<dbReference type="Proteomes" id="UP000326178">
    <property type="component" value="Chromosome"/>
</dbReference>
<protein>
    <recommendedName>
        <fullName evidence="4">Major facilitator superfamily (MFS) profile domain-containing protein</fullName>
    </recommendedName>
</protein>
<evidence type="ECO:0000313" key="2">
    <source>
        <dbReference type="EMBL" id="QEU72012.1"/>
    </source>
</evidence>
<keyword evidence="1" id="KW-0812">Transmembrane</keyword>
<reference evidence="2 3" key="1">
    <citation type="submission" date="2017-09" db="EMBL/GenBank/DDBJ databases">
        <authorList>
            <person name="Lee N."/>
            <person name="Cho B.-K."/>
        </authorList>
    </citation>
    <scope>NUCLEOTIDE SEQUENCE [LARGE SCALE GENOMIC DNA]</scope>
    <source>
        <strain evidence="2 3">ATCC 12769</strain>
    </source>
</reference>
<name>A0A5J6F764_9ACTN</name>
<dbReference type="KEGG" id="snk:CP967_08555"/>
<keyword evidence="1" id="KW-0472">Membrane</keyword>
<evidence type="ECO:0008006" key="4">
    <source>
        <dbReference type="Google" id="ProtNLM"/>
    </source>
</evidence>
<feature type="transmembrane region" description="Helical" evidence="1">
    <location>
        <begin position="74"/>
        <end position="93"/>
    </location>
</feature>
<dbReference type="EMBL" id="CP023702">
    <property type="protein sequence ID" value="QEU72012.1"/>
    <property type="molecule type" value="Genomic_DNA"/>
</dbReference>
<organism evidence="2 3">
    <name type="scientific">Streptomyces nitrosporeus</name>
    <dbReference type="NCBI Taxonomy" id="28894"/>
    <lineage>
        <taxon>Bacteria</taxon>
        <taxon>Bacillati</taxon>
        <taxon>Actinomycetota</taxon>
        <taxon>Actinomycetes</taxon>
        <taxon>Kitasatosporales</taxon>
        <taxon>Streptomycetaceae</taxon>
        <taxon>Streptomyces</taxon>
    </lineage>
</organism>
<evidence type="ECO:0000313" key="3">
    <source>
        <dbReference type="Proteomes" id="UP000326178"/>
    </source>
</evidence>
<gene>
    <name evidence="2" type="ORF">CP967_08555</name>
</gene>
<dbReference type="AlphaFoldDB" id="A0A5J6F764"/>
<keyword evidence="1" id="KW-1133">Transmembrane helix</keyword>
<evidence type="ECO:0000256" key="1">
    <source>
        <dbReference type="SAM" id="Phobius"/>
    </source>
</evidence>
<feature type="transmembrane region" description="Helical" evidence="1">
    <location>
        <begin position="38"/>
        <end position="62"/>
    </location>
</feature>
<proteinExistence type="predicted"/>